<comment type="caution">
    <text evidence="1">The sequence shown here is derived from an EMBL/GenBank/DDBJ whole genome shotgun (WGS) entry which is preliminary data.</text>
</comment>
<reference evidence="1 2" key="1">
    <citation type="submission" date="2019-07" db="EMBL/GenBank/DDBJ databases">
        <title>Novel species of Flavobacterium.</title>
        <authorList>
            <person name="Liu Q."/>
            <person name="Xin Y.-H."/>
        </authorList>
    </citation>
    <scope>NUCLEOTIDE SEQUENCE [LARGE SCALE GENOMIC DNA]</scope>
    <source>
        <strain evidence="1 2">LB1R34</strain>
    </source>
</reference>
<organism evidence="1 2">
    <name type="scientific">Flavobacterium restrictum</name>
    <dbReference type="NCBI Taxonomy" id="2594428"/>
    <lineage>
        <taxon>Bacteria</taxon>
        <taxon>Pseudomonadati</taxon>
        <taxon>Bacteroidota</taxon>
        <taxon>Flavobacteriia</taxon>
        <taxon>Flavobacteriales</taxon>
        <taxon>Flavobacteriaceae</taxon>
        <taxon>Flavobacterium</taxon>
    </lineage>
</organism>
<name>A0A553E4T1_9FLAO</name>
<keyword evidence="2" id="KW-1185">Reference proteome</keyword>
<protein>
    <recommendedName>
        <fullName evidence="3">Adenylosuccinate lyase</fullName>
    </recommendedName>
</protein>
<dbReference type="RefSeq" id="WP_144256129.1">
    <property type="nucleotide sequence ID" value="NZ_VJZT01000006.1"/>
</dbReference>
<dbReference type="Proteomes" id="UP000316371">
    <property type="component" value="Unassembled WGS sequence"/>
</dbReference>
<sequence>MLSELQTKLKNGSGHRENRQILAGLVLNNSSFYPELIGISLDNLDKNGHKACWILECISYEKLDWLLPYLDVFCSKIGILEHESSIRPMAKICLLLVNSHFKDGAISLTENQLQSLTEVCFDWLLKDTKVATKCYSMRSLHFLGNHYEWIHPELKIILEKEYRNHSAAYKAVSREILKKIK</sequence>
<dbReference type="AlphaFoldDB" id="A0A553E4T1"/>
<dbReference type="EMBL" id="VJZT01000006">
    <property type="protein sequence ID" value="TRX40049.1"/>
    <property type="molecule type" value="Genomic_DNA"/>
</dbReference>
<accession>A0A553E4T1</accession>
<dbReference type="OrthoDB" id="979487at2"/>
<evidence type="ECO:0000313" key="2">
    <source>
        <dbReference type="Proteomes" id="UP000316371"/>
    </source>
</evidence>
<evidence type="ECO:0008006" key="3">
    <source>
        <dbReference type="Google" id="ProtNLM"/>
    </source>
</evidence>
<proteinExistence type="predicted"/>
<evidence type="ECO:0000313" key="1">
    <source>
        <dbReference type="EMBL" id="TRX40049.1"/>
    </source>
</evidence>
<gene>
    <name evidence="1" type="ORF">FNW21_07520</name>
</gene>